<dbReference type="GeneID" id="28817309"/>
<protein>
    <submittedName>
        <fullName evidence="2">Uncharacterized protein</fullName>
    </submittedName>
</protein>
<dbReference type="RefSeq" id="XP_018074898.1">
    <property type="nucleotide sequence ID" value="XM_018207583.1"/>
</dbReference>
<sequence length="164" mass="18344">MEDMGTLPAEGPDVDGCREDGRIGDDESHTSLTCACRKWSRPGPVSKVEGKRLNMPESGENPEVDITQASLRALRNRTSLNAHNWALLQNFHLFRFFGLLMVGQGLFPRQGKTSLASKQSVKYCRGLGFIDCLVEGPNTVERLEKKIFMVDGMITSRRNFGLRK</sequence>
<feature type="region of interest" description="Disordered" evidence="1">
    <location>
        <begin position="1"/>
        <end position="28"/>
    </location>
</feature>
<dbReference type="AlphaFoldDB" id="A0A194XK56"/>
<gene>
    <name evidence="2" type="ORF">LY89DRAFT_446254</name>
</gene>
<proteinExistence type="predicted"/>
<dbReference type="Proteomes" id="UP000070700">
    <property type="component" value="Unassembled WGS sequence"/>
</dbReference>
<organism evidence="2 3">
    <name type="scientific">Mollisia scopiformis</name>
    <name type="common">Conifer needle endophyte fungus</name>
    <name type="synonym">Phialocephala scopiformis</name>
    <dbReference type="NCBI Taxonomy" id="149040"/>
    <lineage>
        <taxon>Eukaryota</taxon>
        <taxon>Fungi</taxon>
        <taxon>Dikarya</taxon>
        <taxon>Ascomycota</taxon>
        <taxon>Pezizomycotina</taxon>
        <taxon>Leotiomycetes</taxon>
        <taxon>Helotiales</taxon>
        <taxon>Mollisiaceae</taxon>
        <taxon>Mollisia</taxon>
    </lineage>
</organism>
<evidence type="ECO:0000313" key="3">
    <source>
        <dbReference type="Proteomes" id="UP000070700"/>
    </source>
</evidence>
<accession>A0A194XK56</accession>
<dbReference type="EMBL" id="KQ947409">
    <property type="protein sequence ID" value="KUJ20543.1"/>
    <property type="molecule type" value="Genomic_DNA"/>
</dbReference>
<reference evidence="2 3" key="1">
    <citation type="submission" date="2015-10" db="EMBL/GenBank/DDBJ databases">
        <title>Full genome of DAOMC 229536 Phialocephala scopiformis, a fungal endophyte of spruce producing the potent anti-insectan compound rugulosin.</title>
        <authorList>
            <consortium name="DOE Joint Genome Institute"/>
            <person name="Walker A.K."/>
            <person name="Frasz S.L."/>
            <person name="Seifert K.A."/>
            <person name="Miller J.D."/>
            <person name="Mondo S.J."/>
            <person name="Labutti K."/>
            <person name="Lipzen A."/>
            <person name="Dockter R."/>
            <person name="Kennedy M."/>
            <person name="Grigoriev I.V."/>
            <person name="Spatafora J.W."/>
        </authorList>
    </citation>
    <scope>NUCLEOTIDE SEQUENCE [LARGE SCALE GENOMIC DNA]</scope>
    <source>
        <strain evidence="2 3">CBS 120377</strain>
    </source>
</reference>
<dbReference type="InParanoid" id="A0A194XK56"/>
<dbReference type="KEGG" id="psco:LY89DRAFT_446254"/>
<name>A0A194XK56_MOLSC</name>
<keyword evidence="3" id="KW-1185">Reference proteome</keyword>
<evidence type="ECO:0000313" key="2">
    <source>
        <dbReference type="EMBL" id="KUJ20543.1"/>
    </source>
</evidence>
<evidence type="ECO:0000256" key="1">
    <source>
        <dbReference type="SAM" id="MobiDB-lite"/>
    </source>
</evidence>
<feature type="compositionally biased region" description="Basic and acidic residues" evidence="1">
    <location>
        <begin position="15"/>
        <end position="28"/>
    </location>
</feature>